<protein>
    <submittedName>
        <fullName evidence="2">Uncharacterized protein</fullName>
    </submittedName>
</protein>
<name>A0ABN6BTK6_9PSED</name>
<gene>
    <name evidence="2" type="ORF">PSm6_33290</name>
</gene>
<accession>A0ABN6BTK6</accession>
<feature type="region of interest" description="Disordered" evidence="1">
    <location>
        <begin position="114"/>
        <end position="137"/>
    </location>
</feature>
<evidence type="ECO:0000256" key="1">
    <source>
        <dbReference type="SAM" id="MobiDB-lite"/>
    </source>
</evidence>
<keyword evidence="3" id="KW-1185">Reference proteome</keyword>
<organism evidence="2 3">
    <name type="scientific">Pseudomonas solani</name>
    <dbReference type="NCBI Taxonomy" id="2731552"/>
    <lineage>
        <taxon>Bacteria</taxon>
        <taxon>Pseudomonadati</taxon>
        <taxon>Pseudomonadota</taxon>
        <taxon>Gammaproteobacteria</taxon>
        <taxon>Pseudomonadales</taxon>
        <taxon>Pseudomonadaceae</taxon>
        <taxon>Pseudomonas</taxon>
    </lineage>
</organism>
<reference evidence="2" key="1">
    <citation type="submission" date="2020-05" db="EMBL/GenBank/DDBJ databases">
        <title>Complete genome sequence of Pseudomonas sp. Sm006.</title>
        <authorList>
            <person name="Takeuchi K."/>
            <person name="Someya N."/>
        </authorList>
    </citation>
    <scope>NUCLEOTIDE SEQUENCE</scope>
    <source>
        <strain evidence="2">Sm006</strain>
    </source>
</reference>
<evidence type="ECO:0000313" key="2">
    <source>
        <dbReference type="EMBL" id="BCD86922.1"/>
    </source>
</evidence>
<proteinExistence type="predicted"/>
<evidence type="ECO:0000313" key="3">
    <source>
        <dbReference type="Proteomes" id="UP001064896"/>
    </source>
</evidence>
<dbReference type="Proteomes" id="UP001064896">
    <property type="component" value="Chromosome"/>
</dbReference>
<dbReference type="EMBL" id="AP023081">
    <property type="protein sequence ID" value="BCD86922.1"/>
    <property type="molecule type" value="Genomic_DNA"/>
</dbReference>
<sequence length="137" mass="14798">MALLAVLVAIPGIGSQAGNIVQFIESIVTHGRPSEESAKGRGWPQVREYTASLGRHQRRAKLVRIRTAAGRRTVDRPAAGPRVPGGVNWYALCYHCSEVSWGHFNQAGPCSRGPTLRRSGKTGAGLSSDSWGDYAWN</sequence>